<reference evidence="13" key="1">
    <citation type="submission" date="2018-04" db="EMBL/GenBank/DDBJ databases">
        <authorList>
            <person name="Lucker S."/>
            <person name="Sakoula D."/>
        </authorList>
    </citation>
    <scope>NUCLEOTIDE SEQUENCE [LARGE SCALE GENOMIC DNA]</scope>
</reference>
<dbReference type="AlphaFoldDB" id="A0A330L7N5"/>
<dbReference type="InParanoid" id="A0A330L7N5"/>
<keyword evidence="5 10" id="KW-0132">Cell division</keyword>
<feature type="domain" description="ABC transporter" evidence="11">
    <location>
        <begin position="6"/>
        <end position="230"/>
    </location>
</feature>
<evidence type="ECO:0000313" key="12">
    <source>
        <dbReference type="EMBL" id="SPP65682.1"/>
    </source>
</evidence>
<keyword evidence="8 10" id="KW-0472">Membrane</keyword>
<dbReference type="InterPro" id="IPR005286">
    <property type="entry name" value="Cell_div_FtsE"/>
</dbReference>
<protein>
    <recommendedName>
        <fullName evidence="3 10">Cell division ATP-binding protein FtsE</fullName>
    </recommendedName>
</protein>
<dbReference type="InterPro" id="IPR015854">
    <property type="entry name" value="ABC_transpr_LolD-like"/>
</dbReference>
<evidence type="ECO:0000256" key="8">
    <source>
        <dbReference type="ARBA" id="ARBA00023136"/>
    </source>
</evidence>
<dbReference type="FunCoup" id="A0A330L7N5">
    <property type="interactions" value="140"/>
</dbReference>
<comment type="similarity">
    <text evidence="2 10">Belongs to the ABC transporter superfamily.</text>
</comment>
<dbReference type="SMART" id="SM00382">
    <property type="entry name" value="AAA"/>
    <property type="match status" value="1"/>
</dbReference>
<evidence type="ECO:0000256" key="3">
    <source>
        <dbReference type="ARBA" id="ARBA00020019"/>
    </source>
</evidence>
<dbReference type="PANTHER" id="PTHR24220:SF470">
    <property type="entry name" value="CELL DIVISION ATP-BINDING PROTEIN FTSE"/>
    <property type="match status" value="1"/>
</dbReference>
<evidence type="ECO:0000313" key="13">
    <source>
        <dbReference type="Proteomes" id="UP000248168"/>
    </source>
</evidence>
<dbReference type="InterPro" id="IPR003439">
    <property type="entry name" value="ABC_transporter-like_ATP-bd"/>
</dbReference>
<evidence type="ECO:0000259" key="11">
    <source>
        <dbReference type="PROSITE" id="PS50893"/>
    </source>
</evidence>
<dbReference type="EMBL" id="OUNR01000017">
    <property type="protein sequence ID" value="SPP65682.1"/>
    <property type="molecule type" value="Genomic_DNA"/>
</dbReference>
<evidence type="ECO:0000256" key="7">
    <source>
        <dbReference type="ARBA" id="ARBA00022840"/>
    </source>
</evidence>
<dbReference type="Proteomes" id="UP000248168">
    <property type="component" value="Unassembled WGS sequence"/>
</dbReference>
<gene>
    <name evidence="10 12" type="primary">ftsE</name>
    <name evidence="12" type="ORF">NITLEN_40155</name>
</gene>
<sequence length="230" mass="25276">MMDAMIQLIHVSKTYDRRPALSDLTLDIEKGEFVLLMGPSGAGKSTLLRMLIGAELPDEGQIFVQGKNVTKLKKSEIPFLRRKVGTVFQDFRLLPKKSVFENVALPLIVQGASSVDIRRKVTEALRAVGVDHKKEQFPTGLSAGEQQRVCIARAIVNGPIVLLADEPTGNLDPERTAEIIELFKLINARGTTVIVATHDPQVMAQINRRVIVLQEGVMVRVPAHAVQVSV</sequence>
<dbReference type="InterPro" id="IPR017871">
    <property type="entry name" value="ABC_transporter-like_CS"/>
</dbReference>
<evidence type="ECO:0000256" key="9">
    <source>
        <dbReference type="ARBA" id="ARBA00023306"/>
    </source>
</evidence>
<dbReference type="Pfam" id="PF00005">
    <property type="entry name" value="ABC_tran"/>
    <property type="match status" value="1"/>
</dbReference>
<keyword evidence="9 10" id="KW-0131">Cell cycle</keyword>
<comment type="function">
    <text evidence="1">Part of the ABC transporter FtsEX involved in cellular division. Important for assembly or stability of the septal ring.</text>
</comment>
<keyword evidence="7 10" id="KW-0067">ATP-binding</keyword>
<evidence type="ECO:0000256" key="1">
    <source>
        <dbReference type="ARBA" id="ARBA00002579"/>
    </source>
</evidence>
<dbReference type="PANTHER" id="PTHR24220">
    <property type="entry name" value="IMPORT ATP-BINDING PROTEIN"/>
    <property type="match status" value="1"/>
</dbReference>
<evidence type="ECO:0000256" key="4">
    <source>
        <dbReference type="ARBA" id="ARBA00022475"/>
    </source>
</evidence>
<dbReference type="SUPFAM" id="SSF52540">
    <property type="entry name" value="P-loop containing nucleoside triphosphate hydrolases"/>
    <property type="match status" value="1"/>
</dbReference>
<dbReference type="InterPro" id="IPR003593">
    <property type="entry name" value="AAA+_ATPase"/>
</dbReference>
<keyword evidence="4 10" id="KW-1003">Cell membrane</keyword>
<dbReference type="FunFam" id="3.40.50.300:FF:000056">
    <property type="entry name" value="Cell division ATP-binding protein FtsE"/>
    <property type="match status" value="1"/>
</dbReference>
<accession>A0A330L7N5</accession>
<dbReference type="InterPro" id="IPR027417">
    <property type="entry name" value="P-loop_NTPase"/>
</dbReference>
<keyword evidence="6 10" id="KW-0547">Nucleotide-binding</keyword>
<dbReference type="PROSITE" id="PS00211">
    <property type="entry name" value="ABC_TRANSPORTER_1"/>
    <property type="match status" value="1"/>
</dbReference>
<dbReference type="GO" id="GO:0005524">
    <property type="term" value="F:ATP binding"/>
    <property type="evidence" value="ECO:0007669"/>
    <property type="project" value="UniProtKB-UniRule"/>
</dbReference>
<name>A0A330L7N5_9BACT</name>
<dbReference type="PROSITE" id="PS50893">
    <property type="entry name" value="ABC_TRANSPORTER_2"/>
    <property type="match status" value="1"/>
</dbReference>
<evidence type="ECO:0000256" key="5">
    <source>
        <dbReference type="ARBA" id="ARBA00022618"/>
    </source>
</evidence>
<evidence type="ECO:0000256" key="6">
    <source>
        <dbReference type="ARBA" id="ARBA00022741"/>
    </source>
</evidence>
<dbReference type="GO" id="GO:0005886">
    <property type="term" value="C:plasma membrane"/>
    <property type="evidence" value="ECO:0007669"/>
    <property type="project" value="UniProtKB-SubCell"/>
</dbReference>
<dbReference type="GO" id="GO:0016887">
    <property type="term" value="F:ATP hydrolysis activity"/>
    <property type="evidence" value="ECO:0007669"/>
    <property type="project" value="InterPro"/>
</dbReference>
<comment type="subcellular location">
    <subcellularLocation>
        <location evidence="10">Cell membrane</location>
        <topology evidence="10">Peripheral membrane protein</topology>
        <orientation evidence="10">Cytoplasmic side</orientation>
    </subcellularLocation>
</comment>
<organism evidence="12 13">
    <name type="scientific">Nitrospira lenta</name>
    <dbReference type="NCBI Taxonomy" id="1436998"/>
    <lineage>
        <taxon>Bacteria</taxon>
        <taxon>Pseudomonadati</taxon>
        <taxon>Nitrospirota</taxon>
        <taxon>Nitrospiria</taxon>
        <taxon>Nitrospirales</taxon>
        <taxon>Nitrospiraceae</taxon>
        <taxon>Nitrospira</taxon>
    </lineage>
</organism>
<dbReference type="GO" id="GO:0022857">
    <property type="term" value="F:transmembrane transporter activity"/>
    <property type="evidence" value="ECO:0007669"/>
    <property type="project" value="TreeGrafter"/>
</dbReference>
<keyword evidence="13" id="KW-1185">Reference proteome</keyword>
<evidence type="ECO:0000256" key="2">
    <source>
        <dbReference type="ARBA" id="ARBA00005417"/>
    </source>
</evidence>
<dbReference type="GO" id="GO:0051301">
    <property type="term" value="P:cell division"/>
    <property type="evidence" value="ECO:0007669"/>
    <property type="project" value="UniProtKB-UniRule"/>
</dbReference>
<proteinExistence type="inferred from homology"/>
<evidence type="ECO:0000256" key="10">
    <source>
        <dbReference type="RuleBase" id="RU365094"/>
    </source>
</evidence>
<dbReference type="Gene3D" id="3.40.50.300">
    <property type="entry name" value="P-loop containing nucleotide triphosphate hydrolases"/>
    <property type="match status" value="1"/>
</dbReference>
<comment type="subunit">
    <text evidence="10">Homodimer. Forms a membrane-associated complex with FtsX.</text>
</comment>
<dbReference type="NCBIfam" id="TIGR02673">
    <property type="entry name" value="FtsE"/>
    <property type="match status" value="1"/>
</dbReference>